<accession>A0A3G5A881</accession>
<dbReference type="EMBL" id="MK072384">
    <property type="protein sequence ID" value="AYV82734.1"/>
    <property type="molecule type" value="Genomic_DNA"/>
</dbReference>
<proteinExistence type="predicted"/>
<protein>
    <submittedName>
        <fullName evidence="1">Uncharacterized protein</fullName>
    </submittedName>
</protein>
<gene>
    <name evidence="1" type="ORF">Hyperionvirus2_102</name>
</gene>
<sequence length="429" mass="49306">MKRGIVVLERLGDGSSSLHREFQVRNGEDRILIENVCVRKILLQIAEMIGIGREAGVRVIGKIMENAIMAKHPHECPDLAYGVMRLKEKGRKIVCYPPVDLGGVGSAEEAINCILEAIDREHHLRELYCETNTFRLLGGREGKNGLHEMIYYPKIKVVKSVLMIYVDDVPFRFPSFLALLRFMSTCLVDTYDGLEGRRIYRIGLATEKSWSHLDMREKLVSVGMIEGELHEYFAEFTDRFACLDVGDGVGKIGTIKCYPAVDIGGTTSPEEAIDRILDAIDREYDLRKWFESCYSVDQWITEWFRYPTVKLESSSMILFVGKTPWRFSSTSLMLLFMSNWLVDTYDSIKKKRLDDIGICTAQSWSQLSIREGLISDNMTEKQLYEYFEEFTDYIDSLYSCQQSDSEPDDDPPDILDELERLDIERFGDD</sequence>
<name>A0A3G5A881_9VIRU</name>
<evidence type="ECO:0000313" key="1">
    <source>
        <dbReference type="EMBL" id="AYV82734.1"/>
    </source>
</evidence>
<reference evidence="1" key="1">
    <citation type="submission" date="2018-10" db="EMBL/GenBank/DDBJ databases">
        <title>Hidden diversity of soil giant viruses.</title>
        <authorList>
            <person name="Schulz F."/>
            <person name="Alteio L."/>
            <person name="Goudeau D."/>
            <person name="Ryan E.M."/>
            <person name="Malmstrom R.R."/>
            <person name="Blanchard J."/>
            <person name="Woyke T."/>
        </authorList>
    </citation>
    <scope>NUCLEOTIDE SEQUENCE</scope>
    <source>
        <strain evidence="1">HYV1</strain>
    </source>
</reference>
<organism evidence="1">
    <name type="scientific">Hyperionvirus sp</name>
    <dbReference type="NCBI Taxonomy" id="2487770"/>
    <lineage>
        <taxon>Viruses</taxon>
        <taxon>Varidnaviria</taxon>
        <taxon>Bamfordvirae</taxon>
        <taxon>Nucleocytoviricota</taxon>
        <taxon>Megaviricetes</taxon>
        <taxon>Imitervirales</taxon>
        <taxon>Mimiviridae</taxon>
        <taxon>Klosneuvirinae</taxon>
    </lineage>
</organism>